<feature type="transmembrane region" description="Helical" evidence="2">
    <location>
        <begin position="161"/>
        <end position="181"/>
    </location>
</feature>
<gene>
    <name evidence="4" type="ORF">NBO_32g0043</name>
</gene>
<evidence type="ECO:0000313" key="5">
    <source>
        <dbReference type="Proteomes" id="UP000016927"/>
    </source>
</evidence>
<evidence type="ECO:0000313" key="4">
    <source>
        <dbReference type="EMBL" id="EOB14268.1"/>
    </source>
</evidence>
<evidence type="ECO:0000256" key="1">
    <source>
        <dbReference type="SAM" id="MobiDB-lite"/>
    </source>
</evidence>
<keyword evidence="2" id="KW-1133">Transmembrane helix</keyword>
<keyword evidence="3" id="KW-0732">Signal</keyword>
<protein>
    <submittedName>
        <fullName evidence="4">Uncharacterized protein</fullName>
    </submittedName>
</protein>
<feature type="signal peptide" evidence="3">
    <location>
        <begin position="1"/>
        <end position="17"/>
    </location>
</feature>
<organism evidence="4 5">
    <name type="scientific">Nosema bombycis (strain CQ1 / CVCC 102059)</name>
    <name type="common">Microsporidian parasite</name>
    <name type="synonym">Pebrine of silkworm</name>
    <dbReference type="NCBI Taxonomy" id="578461"/>
    <lineage>
        <taxon>Eukaryota</taxon>
        <taxon>Fungi</taxon>
        <taxon>Fungi incertae sedis</taxon>
        <taxon>Microsporidia</taxon>
        <taxon>Nosematidae</taxon>
        <taxon>Nosema</taxon>
    </lineage>
</organism>
<keyword evidence="5" id="KW-1185">Reference proteome</keyword>
<name>R0MN26_NOSB1</name>
<feature type="chain" id="PRO_5004344135" evidence="3">
    <location>
        <begin position="18"/>
        <end position="182"/>
    </location>
</feature>
<proteinExistence type="predicted"/>
<feature type="region of interest" description="Disordered" evidence="1">
    <location>
        <begin position="24"/>
        <end position="45"/>
    </location>
</feature>
<dbReference type="EMBL" id="KB908940">
    <property type="protein sequence ID" value="EOB14268.1"/>
    <property type="molecule type" value="Genomic_DNA"/>
</dbReference>
<accession>R0MN26</accession>
<dbReference type="AlphaFoldDB" id="R0MN26"/>
<keyword evidence="2" id="KW-0472">Membrane</keyword>
<sequence length="182" mass="21487">MRKKNLLIFIFKVLILAGNLKPQNKVQGASSNVDDHGKRQRLNRINQDQLSKEESRVPLLKNDINLTREITEAVVFDTKESEKEVTTFENSENENANLINRDTKQVHNDKRRKIIKENKAKLSFCNYFLLFCRILVLILFIIWIVLLIWHCFEIPPVLASYMFLFIFAILIISFLIHIYMFC</sequence>
<reference evidence="4 5" key="1">
    <citation type="journal article" date="2013" name="BMC Genomics">
        <title>Comparative genomics of parasitic silkworm microsporidia reveal an association between genome expansion and host adaptation.</title>
        <authorList>
            <person name="Pan G."/>
            <person name="Xu J."/>
            <person name="Li T."/>
            <person name="Xia Q."/>
            <person name="Liu S.L."/>
            <person name="Zhang G."/>
            <person name="Li S."/>
            <person name="Li C."/>
            <person name="Liu H."/>
            <person name="Yang L."/>
            <person name="Liu T."/>
            <person name="Zhang X."/>
            <person name="Wu Z."/>
            <person name="Fan W."/>
            <person name="Dang X."/>
            <person name="Xiang H."/>
            <person name="Tao M."/>
            <person name="Li Y."/>
            <person name="Hu J."/>
            <person name="Li Z."/>
            <person name="Lin L."/>
            <person name="Luo J."/>
            <person name="Geng L."/>
            <person name="Wang L."/>
            <person name="Long M."/>
            <person name="Wan Y."/>
            <person name="He N."/>
            <person name="Zhang Z."/>
            <person name="Lu C."/>
            <person name="Keeling P.J."/>
            <person name="Wang J."/>
            <person name="Xiang Z."/>
            <person name="Zhou Z."/>
        </authorList>
    </citation>
    <scope>NUCLEOTIDE SEQUENCE [LARGE SCALE GENOMIC DNA]</scope>
    <source>
        <strain evidence="5">CQ1 / CVCC 102059</strain>
    </source>
</reference>
<evidence type="ECO:0000256" key="3">
    <source>
        <dbReference type="SAM" id="SignalP"/>
    </source>
</evidence>
<feature type="transmembrane region" description="Helical" evidence="2">
    <location>
        <begin position="127"/>
        <end position="149"/>
    </location>
</feature>
<dbReference type="HOGENOM" id="CLU_1482403_0_0_1"/>
<dbReference type="Proteomes" id="UP000016927">
    <property type="component" value="Unassembled WGS sequence"/>
</dbReference>
<dbReference type="VEuPathDB" id="MicrosporidiaDB:NBO_32g0043"/>
<evidence type="ECO:0000256" key="2">
    <source>
        <dbReference type="SAM" id="Phobius"/>
    </source>
</evidence>
<keyword evidence="2" id="KW-0812">Transmembrane</keyword>